<dbReference type="Pfam" id="PF00497">
    <property type="entry name" value="SBP_bac_3"/>
    <property type="match status" value="1"/>
</dbReference>
<feature type="domain" description="Solute-binding protein family 3/N-terminal" evidence="2">
    <location>
        <begin position="28"/>
        <end position="116"/>
    </location>
</feature>
<dbReference type="PANTHER" id="PTHR38834">
    <property type="entry name" value="PERIPLASMIC SUBSTRATE BINDING PROTEIN FAMILY 3"/>
    <property type="match status" value="1"/>
</dbReference>
<organism evidence="3 4">
    <name type="scientific">Alteromonas gilva</name>
    <dbReference type="NCBI Taxonomy" id="2987522"/>
    <lineage>
        <taxon>Bacteria</taxon>
        <taxon>Pseudomonadati</taxon>
        <taxon>Pseudomonadota</taxon>
        <taxon>Gammaproteobacteria</taxon>
        <taxon>Alteromonadales</taxon>
        <taxon>Alteromonadaceae</taxon>
        <taxon>Alteromonas/Salinimonas group</taxon>
        <taxon>Alteromonas</taxon>
    </lineage>
</organism>
<dbReference type="SUPFAM" id="SSF53850">
    <property type="entry name" value="Periplasmic binding protein-like II"/>
    <property type="match status" value="1"/>
</dbReference>
<evidence type="ECO:0000256" key="1">
    <source>
        <dbReference type="SAM" id="SignalP"/>
    </source>
</evidence>
<evidence type="ECO:0000313" key="3">
    <source>
        <dbReference type="EMBL" id="MDC8831800.1"/>
    </source>
</evidence>
<keyword evidence="4" id="KW-1185">Reference proteome</keyword>
<feature type="signal peptide" evidence="1">
    <location>
        <begin position="1"/>
        <end position="21"/>
    </location>
</feature>
<dbReference type="RefSeq" id="WP_273641313.1">
    <property type="nucleotide sequence ID" value="NZ_JAQQXP010000001.1"/>
</dbReference>
<dbReference type="Gene3D" id="3.40.190.10">
    <property type="entry name" value="Periplasmic binding protein-like II"/>
    <property type="match status" value="2"/>
</dbReference>
<reference evidence="3 4" key="1">
    <citation type="submission" date="2022-10" db="EMBL/GenBank/DDBJ databases">
        <title>Alteromonas sp. chi3 Genome sequencing.</title>
        <authorList>
            <person name="Park S."/>
        </authorList>
    </citation>
    <scope>NUCLEOTIDE SEQUENCE [LARGE SCALE GENOMIC DNA]</scope>
    <source>
        <strain evidence="4">chi3</strain>
    </source>
</reference>
<accession>A0ABT5L435</accession>
<keyword evidence="1" id="KW-0732">Signal</keyword>
<evidence type="ECO:0000259" key="2">
    <source>
        <dbReference type="Pfam" id="PF00497"/>
    </source>
</evidence>
<proteinExistence type="predicted"/>
<protein>
    <submittedName>
        <fullName evidence="3">Transporter substrate-binding domain-containing protein</fullName>
    </submittedName>
</protein>
<name>A0ABT5L435_9ALTE</name>
<comment type="caution">
    <text evidence="3">The sequence shown here is derived from an EMBL/GenBank/DDBJ whole genome shotgun (WGS) entry which is preliminary data.</text>
</comment>
<dbReference type="Proteomes" id="UP001218788">
    <property type="component" value="Unassembled WGS sequence"/>
</dbReference>
<sequence>MKLLLVIALSLVGFSASVAGAPQLLIYTENSPPYQFVSDDKVQGLATQKVQEIVKRAGFTATFTVYPWARALRQVEQSPKGLIYSIAKTPERDQQFVWIAPVAAFELGVLSLKSASPERFSLPLDPHALSVAAQRGDIAAEWLLKQGFVEGDNLILCADILCSWHQLKRGTVDFIIEDPNLIDETAALVGLTGADVMLQQVIPALSVTGYLAANNAMDADSVARLRQAAHALGYHEER</sequence>
<gene>
    <name evidence="3" type="ORF">OIK42_13650</name>
</gene>
<feature type="chain" id="PRO_5047216428" evidence="1">
    <location>
        <begin position="22"/>
        <end position="238"/>
    </location>
</feature>
<evidence type="ECO:0000313" key="4">
    <source>
        <dbReference type="Proteomes" id="UP001218788"/>
    </source>
</evidence>
<dbReference type="PANTHER" id="PTHR38834:SF3">
    <property type="entry name" value="SOLUTE-BINDING PROTEIN FAMILY 3_N-TERMINAL DOMAIN-CONTAINING PROTEIN"/>
    <property type="match status" value="1"/>
</dbReference>
<dbReference type="InterPro" id="IPR001638">
    <property type="entry name" value="Solute-binding_3/MltF_N"/>
</dbReference>
<dbReference type="EMBL" id="JAQQXP010000001">
    <property type="protein sequence ID" value="MDC8831800.1"/>
    <property type="molecule type" value="Genomic_DNA"/>
</dbReference>